<dbReference type="EMBL" id="DXHP01000181">
    <property type="protein sequence ID" value="HIW07286.1"/>
    <property type="molecule type" value="Genomic_DNA"/>
</dbReference>
<evidence type="ECO:0000313" key="3">
    <source>
        <dbReference type="Proteomes" id="UP000823934"/>
    </source>
</evidence>
<gene>
    <name evidence="2" type="ORF">H9889_08200</name>
</gene>
<dbReference type="InterPro" id="IPR003615">
    <property type="entry name" value="HNH_nuc"/>
</dbReference>
<reference evidence="2" key="1">
    <citation type="journal article" date="2021" name="PeerJ">
        <title>Extensive microbial diversity within the chicken gut microbiome revealed by metagenomics and culture.</title>
        <authorList>
            <person name="Gilroy R."/>
            <person name="Ravi A."/>
            <person name="Getino M."/>
            <person name="Pursley I."/>
            <person name="Horton D.L."/>
            <person name="Alikhan N.F."/>
            <person name="Baker D."/>
            <person name="Gharbi K."/>
            <person name="Hall N."/>
            <person name="Watson M."/>
            <person name="Adriaenssens E.M."/>
            <person name="Foster-Nyarko E."/>
            <person name="Jarju S."/>
            <person name="Secka A."/>
            <person name="Antonio M."/>
            <person name="Oren A."/>
            <person name="Chaudhuri R.R."/>
            <person name="La Ragione R."/>
            <person name="Hildebrand F."/>
            <person name="Pallen M.J."/>
        </authorList>
    </citation>
    <scope>NUCLEOTIDE SEQUENCE</scope>
    <source>
        <strain evidence="2">CHK160-9182</strain>
    </source>
</reference>
<dbReference type="SMART" id="SM00507">
    <property type="entry name" value="HNHc"/>
    <property type="match status" value="1"/>
</dbReference>
<evidence type="ECO:0000259" key="1">
    <source>
        <dbReference type="SMART" id="SM00507"/>
    </source>
</evidence>
<name>A0A9D1Q8A3_9GAMM</name>
<dbReference type="Gene3D" id="1.10.30.50">
    <property type="match status" value="1"/>
</dbReference>
<keyword evidence="2" id="KW-0255">Endonuclease</keyword>
<accession>A0A9D1Q8A3</accession>
<organism evidence="2 3">
    <name type="scientific">Candidatus Ignatzschineria merdigallinarum</name>
    <dbReference type="NCBI Taxonomy" id="2838621"/>
    <lineage>
        <taxon>Bacteria</taxon>
        <taxon>Pseudomonadati</taxon>
        <taxon>Pseudomonadota</taxon>
        <taxon>Gammaproteobacteria</taxon>
        <taxon>Cardiobacteriales</taxon>
        <taxon>Ignatzschineriaceae</taxon>
        <taxon>Ignatzschineria</taxon>
    </lineage>
</organism>
<reference evidence="2" key="2">
    <citation type="submission" date="2021-04" db="EMBL/GenBank/DDBJ databases">
        <authorList>
            <person name="Gilroy R."/>
        </authorList>
    </citation>
    <scope>NUCLEOTIDE SEQUENCE</scope>
    <source>
        <strain evidence="2">CHK160-9182</strain>
    </source>
</reference>
<dbReference type="AlphaFoldDB" id="A0A9D1Q8A3"/>
<dbReference type="GO" id="GO:0004519">
    <property type="term" value="F:endonuclease activity"/>
    <property type="evidence" value="ECO:0007669"/>
    <property type="project" value="UniProtKB-KW"/>
</dbReference>
<dbReference type="CDD" id="cd00085">
    <property type="entry name" value="HNHc"/>
    <property type="match status" value="1"/>
</dbReference>
<dbReference type="Proteomes" id="UP000823934">
    <property type="component" value="Unassembled WGS sequence"/>
</dbReference>
<evidence type="ECO:0000313" key="2">
    <source>
        <dbReference type="EMBL" id="HIW07286.1"/>
    </source>
</evidence>
<comment type="caution">
    <text evidence="2">The sequence shown here is derived from an EMBL/GenBank/DDBJ whole genome shotgun (WGS) entry which is preliminary data.</text>
</comment>
<sequence>MPQIAIIQEQRLPVPTAEKQITFLNHIQQLIRLAETTSTYKFALLLSITRLAIEQGEASGNTLTLKIGDIAEKFIELYWNQARPFHFKEAEAFILKQNNGSAQAAVISHIAKEQQKYKTISSLRSNPKSWNSLNNKIVKVIKDNPLIRLQTINRANVEFLYRLEDCTNDALTLLPDVMFCLRSFNIIIEELCQKAWVDCVRLNKENSFLLDSLPDLDTFLFEANRKQLISIQPLLIELQENRCFYCGKNIRDDKHAVDHFIPWSLYQVDTAHNFVLADNTCNTQKSNLLATERYRQLWLERNFIHNAFITQEMSRFGFIADKNRSERVADWAYGIISKTDPENGFWMPKNSTIQDI</sequence>
<proteinExistence type="predicted"/>
<dbReference type="Pfam" id="PF13395">
    <property type="entry name" value="HNH_4"/>
    <property type="match status" value="1"/>
</dbReference>
<keyword evidence="2" id="KW-0540">Nuclease</keyword>
<protein>
    <submittedName>
        <fullName evidence="2">HNH endonuclease</fullName>
    </submittedName>
</protein>
<feature type="domain" description="HNH nuclease" evidence="1">
    <location>
        <begin position="231"/>
        <end position="283"/>
    </location>
</feature>
<keyword evidence="2" id="KW-0378">Hydrolase</keyword>